<dbReference type="AlphaFoldDB" id="A0AAD6SUS4"/>
<sequence length="181" mass="19958">MCRVAVADAPTSFIMRETIPSKGFPRCSKLMYQIVLVTLLLGEDQWHQQLGGALAALNVDPWALGVTSRDVTCRGCTKIATVSMLEEYSPGCWIKHRNHCKGVKKQRSVELAASQAQHLKKSMQSPAPEPIYQVLSTHDTSKAPHGDKDLGVVGSKNHIKDIVGYKFHGTKGCFQNQIPIF</sequence>
<evidence type="ECO:0000313" key="1">
    <source>
        <dbReference type="EMBL" id="KAJ7034198.1"/>
    </source>
</evidence>
<accession>A0AAD6SUS4</accession>
<dbReference type="Proteomes" id="UP001218188">
    <property type="component" value="Unassembled WGS sequence"/>
</dbReference>
<proteinExistence type="predicted"/>
<name>A0AAD6SUS4_9AGAR</name>
<protein>
    <submittedName>
        <fullName evidence="1">Uncharacterized protein</fullName>
    </submittedName>
</protein>
<evidence type="ECO:0000313" key="2">
    <source>
        <dbReference type="Proteomes" id="UP001218188"/>
    </source>
</evidence>
<keyword evidence="2" id="KW-1185">Reference proteome</keyword>
<organism evidence="1 2">
    <name type="scientific">Mycena alexandri</name>
    <dbReference type="NCBI Taxonomy" id="1745969"/>
    <lineage>
        <taxon>Eukaryota</taxon>
        <taxon>Fungi</taxon>
        <taxon>Dikarya</taxon>
        <taxon>Basidiomycota</taxon>
        <taxon>Agaricomycotina</taxon>
        <taxon>Agaricomycetes</taxon>
        <taxon>Agaricomycetidae</taxon>
        <taxon>Agaricales</taxon>
        <taxon>Marasmiineae</taxon>
        <taxon>Mycenaceae</taxon>
        <taxon>Mycena</taxon>
    </lineage>
</organism>
<reference evidence="1" key="1">
    <citation type="submission" date="2023-03" db="EMBL/GenBank/DDBJ databases">
        <title>Massive genome expansion in bonnet fungi (Mycena s.s.) driven by repeated elements and novel gene families across ecological guilds.</title>
        <authorList>
            <consortium name="Lawrence Berkeley National Laboratory"/>
            <person name="Harder C.B."/>
            <person name="Miyauchi S."/>
            <person name="Viragh M."/>
            <person name="Kuo A."/>
            <person name="Thoen E."/>
            <person name="Andreopoulos B."/>
            <person name="Lu D."/>
            <person name="Skrede I."/>
            <person name="Drula E."/>
            <person name="Henrissat B."/>
            <person name="Morin E."/>
            <person name="Kohler A."/>
            <person name="Barry K."/>
            <person name="LaButti K."/>
            <person name="Morin E."/>
            <person name="Salamov A."/>
            <person name="Lipzen A."/>
            <person name="Mereny Z."/>
            <person name="Hegedus B."/>
            <person name="Baldrian P."/>
            <person name="Stursova M."/>
            <person name="Weitz H."/>
            <person name="Taylor A."/>
            <person name="Grigoriev I.V."/>
            <person name="Nagy L.G."/>
            <person name="Martin F."/>
            <person name="Kauserud H."/>
        </authorList>
    </citation>
    <scope>NUCLEOTIDE SEQUENCE</scope>
    <source>
        <strain evidence="1">CBHHK200</strain>
    </source>
</reference>
<gene>
    <name evidence="1" type="ORF">C8F04DRAFT_1183483</name>
</gene>
<dbReference type="EMBL" id="JARJCM010000059">
    <property type="protein sequence ID" value="KAJ7034198.1"/>
    <property type="molecule type" value="Genomic_DNA"/>
</dbReference>
<comment type="caution">
    <text evidence="1">The sequence shown here is derived from an EMBL/GenBank/DDBJ whole genome shotgun (WGS) entry which is preliminary data.</text>
</comment>